<keyword evidence="2" id="KW-0812">Transmembrane</keyword>
<feature type="region of interest" description="Disordered" evidence="1">
    <location>
        <begin position="1"/>
        <end position="24"/>
    </location>
</feature>
<organism evidence="3 4">
    <name type="scientific">Eumeta variegata</name>
    <name type="common">Bagworm moth</name>
    <name type="synonym">Eumeta japonica</name>
    <dbReference type="NCBI Taxonomy" id="151549"/>
    <lineage>
        <taxon>Eukaryota</taxon>
        <taxon>Metazoa</taxon>
        <taxon>Ecdysozoa</taxon>
        <taxon>Arthropoda</taxon>
        <taxon>Hexapoda</taxon>
        <taxon>Insecta</taxon>
        <taxon>Pterygota</taxon>
        <taxon>Neoptera</taxon>
        <taxon>Endopterygota</taxon>
        <taxon>Lepidoptera</taxon>
        <taxon>Glossata</taxon>
        <taxon>Ditrysia</taxon>
        <taxon>Tineoidea</taxon>
        <taxon>Psychidae</taxon>
        <taxon>Oiketicinae</taxon>
        <taxon>Eumeta</taxon>
    </lineage>
</organism>
<dbReference type="OrthoDB" id="300641at2759"/>
<feature type="transmembrane region" description="Helical" evidence="2">
    <location>
        <begin position="109"/>
        <end position="131"/>
    </location>
</feature>
<dbReference type="CDD" id="cd00064">
    <property type="entry name" value="FU"/>
    <property type="match status" value="1"/>
</dbReference>
<evidence type="ECO:0000256" key="1">
    <source>
        <dbReference type="SAM" id="MobiDB-lite"/>
    </source>
</evidence>
<dbReference type="InterPro" id="IPR009030">
    <property type="entry name" value="Growth_fac_rcpt_cys_sf"/>
</dbReference>
<dbReference type="AlphaFoldDB" id="A0A4C1UKV7"/>
<dbReference type="EMBL" id="BGZK01000189">
    <property type="protein sequence ID" value="GBP27091.1"/>
    <property type="molecule type" value="Genomic_DNA"/>
</dbReference>
<name>A0A4C1UKV7_EUMVA</name>
<sequence>MDSHDSAGWRAAARDAGTSSPRINDHTTIFTTVLRRNLTYTERQASEADDMEPRVCSPCHYSCATCDGPESHQCLSCPKDAVPVNSADDATKLYCYPSPIASQIKKSDWLYRMNVVITSFILILIIIFAFICCIRKFSSVTNKSDKPNVAYNKLAMDDNQQRAIEVEQEIHDAILGLSDSDNESESNVKS</sequence>
<accession>A0A4C1UKV7</accession>
<proteinExistence type="predicted"/>
<gene>
    <name evidence="3" type="primary">Furin</name>
    <name evidence="3" type="ORF">EVAR_16760_1</name>
</gene>
<keyword evidence="4" id="KW-1185">Reference proteome</keyword>
<evidence type="ECO:0000313" key="4">
    <source>
        <dbReference type="Proteomes" id="UP000299102"/>
    </source>
</evidence>
<comment type="caution">
    <text evidence="3">The sequence shown here is derived from an EMBL/GenBank/DDBJ whole genome shotgun (WGS) entry which is preliminary data.</text>
</comment>
<protein>
    <submittedName>
        <fullName evidence="3">Furin</fullName>
    </submittedName>
</protein>
<dbReference type="Gene3D" id="2.10.220.10">
    <property type="entry name" value="Hormone Receptor, Insulin-like Growth Factor Receptor 1, Chain A, domain 2"/>
    <property type="match status" value="1"/>
</dbReference>
<keyword evidence="2" id="KW-1133">Transmembrane helix</keyword>
<evidence type="ECO:0000313" key="3">
    <source>
        <dbReference type="EMBL" id="GBP27091.1"/>
    </source>
</evidence>
<dbReference type="STRING" id="151549.A0A4C1UKV7"/>
<dbReference type="InterPro" id="IPR006212">
    <property type="entry name" value="Furin_repeat"/>
</dbReference>
<evidence type="ECO:0000256" key="2">
    <source>
        <dbReference type="SAM" id="Phobius"/>
    </source>
</evidence>
<dbReference type="SUPFAM" id="SSF57184">
    <property type="entry name" value="Growth factor receptor domain"/>
    <property type="match status" value="1"/>
</dbReference>
<reference evidence="3 4" key="1">
    <citation type="journal article" date="2019" name="Commun. Biol.">
        <title>The bagworm genome reveals a unique fibroin gene that provides high tensile strength.</title>
        <authorList>
            <person name="Kono N."/>
            <person name="Nakamura H."/>
            <person name="Ohtoshi R."/>
            <person name="Tomita M."/>
            <person name="Numata K."/>
            <person name="Arakawa K."/>
        </authorList>
    </citation>
    <scope>NUCLEOTIDE SEQUENCE [LARGE SCALE GENOMIC DNA]</scope>
</reference>
<dbReference type="Proteomes" id="UP000299102">
    <property type="component" value="Unassembled WGS sequence"/>
</dbReference>
<keyword evidence="2" id="KW-0472">Membrane</keyword>